<dbReference type="GeneID" id="45455005"/>
<dbReference type="InterPro" id="IPR041726">
    <property type="entry name" value="ACAD10_11_N"/>
</dbReference>
<evidence type="ECO:0000259" key="1">
    <source>
        <dbReference type="Pfam" id="PF01636"/>
    </source>
</evidence>
<dbReference type="InterPro" id="IPR051678">
    <property type="entry name" value="AGP_Transferase"/>
</dbReference>
<dbReference type="RefSeq" id="WP_014384929.1">
    <property type="nucleotide sequence ID" value="NC_016948.1"/>
</dbReference>
<dbReference type="CDD" id="cd05154">
    <property type="entry name" value="ACAD10_11_N-like"/>
    <property type="match status" value="1"/>
</dbReference>
<sequence>MPYTSARGDVGDRMREVMRAWLPERLAPGGVNAFEISEFTAPQAGYSGKTAFFTATWTDPFGAHHAADLVLRAQAENHQLFTTPDAPRQADVMKRLSAHGLPVPEVIGIERDATVLGSPFYLMRRVSGQTPSDVPSWHKRGWTVDLSADERSVLCDNGLRALVALHRVDDPDTLAFLRGDADPTRTALHRYVDELRGWFEWCRADLVVGADTLAEALRVIVHSAPDTDTDTDTIVWGDARVGNMCFGDNLEVVALFDWETAGTGPPDIDLGWWLMFERFLCEALGFTRLPGIPDDDGFVRRYLDFGGRLTGDIAYYQLVAAFVLSLINNRLARLLVRDGLDATTAMSYPRTSVALVEHYLDRI</sequence>
<dbReference type="Proteomes" id="UP000466578">
    <property type="component" value="Chromosome"/>
</dbReference>
<evidence type="ECO:0000313" key="2">
    <source>
        <dbReference type="EMBL" id="BBY72504.1"/>
    </source>
</evidence>
<protein>
    <submittedName>
        <fullName evidence="2">Aminoglycoside phosphotransferase</fullName>
    </submittedName>
</protein>
<proteinExistence type="predicted"/>
<dbReference type="Pfam" id="PF01636">
    <property type="entry name" value="APH"/>
    <property type="match status" value="1"/>
</dbReference>
<name>A0ABM7KE36_9MYCO</name>
<keyword evidence="3" id="KW-1185">Reference proteome</keyword>
<organism evidence="2 3">
    <name type="scientific">Mycobacterium paraintracellulare</name>
    <dbReference type="NCBI Taxonomy" id="1138383"/>
    <lineage>
        <taxon>Bacteria</taxon>
        <taxon>Bacillati</taxon>
        <taxon>Actinomycetota</taxon>
        <taxon>Actinomycetes</taxon>
        <taxon>Mycobacteriales</taxon>
        <taxon>Mycobacteriaceae</taxon>
        <taxon>Mycobacterium</taxon>
        <taxon>Mycobacterium avium complex (MAC)</taxon>
    </lineage>
</organism>
<gene>
    <name evidence="2" type="ORF">MPRI_46910</name>
</gene>
<dbReference type="SUPFAM" id="SSF56112">
    <property type="entry name" value="Protein kinase-like (PK-like)"/>
    <property type="match status" value="1"/>
</dbReference>
<dbReference type="Gene3D" id="3.30.200.20">
    <property type="entry name" value="Phosphorylase Kinase, domain 1"/>
    <property type="match status" value="1"/>
</dbReference>
<accession>A0ABM7KE36</accession>
<dbReference type="PANTHER" id="PTHR21310">
    <property type="entry name" value="AMINOGLYCOSIDE PHOSPHOTRANSFERASE-RELATED-RELATED"/>
    <property type="match status" value="1"/>
</dbReference>
<dbReference type="InterPro" id="IPR002575">
    <property type="entry name" value="Aminoglycoside_PTrfase"/>
</dbReference>
<dbReference type="Gene3D" id="3.90.1200.10">
    <property type="match status" value="1"/>
</dbReference>
<feature type="domain" description="Aminoglycoside phosphotransferase" evidence="1">
    <location>
        <begin position="82"/>
        <end position="284"/>
    </location>
</feature>
<dbReference type="InterPro" id="IPR011009">
    <property type="entry name" value="Kinase-like_dom_sf"/>
</dbReference>
<evidence type="ECO:0000313" key="3">
    <source>
        <dbReference type="Proteomes" id="UP000466578"/>
    </source>
</evidence>
<reference evidence="2 3" key="1">
    <citation type="journal article" date="2019" name="Emerg. Microbes Infect.">
        <title>Comprehensive subspecies identification of 175 nontuberculous mycobacteria species based on 7547 genomic profiles.</title>
        <authorList>
            <person name="Matsumoto Y."/>
            <person name="Kinjo T."/>
            <person name="Motooka D."/>
            <person name="Nabeya D."/>
            <person name="Jung N."/>
            <person name="Uechi K."/>
            <person name="Horii T."/>
            <person name="Iida T."/>
            <person name="Fujita J."/>
            <person name="Nakamura S."/>
        </authorList>
    </citation>
    <scope>NUCLEOTIDE SEQUENCE [LARGE SCALE GENOMIC DNA]</scope>
    <source>
        <strain evidence="2 3">JCM 30622</strain>
    </source>
</reference>
<dbReference type="EMBL" id="AP022597">
    <property type="protein sequence ID" value="BBY72504.1"/>
    <property type="molecule type" value="Genomic_DNA"/>
</dbReference>